<evidence type="ECO:0000313" key="3">
    <source>
        <dbReference type="EMBL" id="KAF4129182.1"/>
    </source>
</evidence>
<dbReference type="EMBL" id="JAACNO010002979">
    <property type="protein sequence ID" value="KAF4129182.1"/>
    <property type="molecule type" value="Genomic_DNA"/>
</dbReference>
<evidence type="ECO:0008006" key="5">
    <source>
        <dbReference type="Google" id="ProtNLM"/>
    </source>
</evidence>
<feature type="chain" id="PRO_5035913809" description="Secreted RxLR effector peptide protein" evidence="2">
    <location>
        <begin position="24"/>
        <end position="387"/>
    </location>
</feature>
<comment type="caution">
    <text evidence="3">The sequence shown here is derived from an EMBL/GenBank/DDBJ whole genome shotgun (WGS) entry which is preliminary data.</text>
</comment>
<evidence type="ECO:0000256" key="1">
    <source>
        <dbReference type="SAM" id="MobiDB-lite"/>
    </source>
</evidence>
<organism evidence="3 4">
    <name type="scientific">Phytophthora infestans</name>
    <name type="common">Potato late blight agent</name>
    <name type="synonym">Botrytis infestans</name>
    <dbReference type="NCBI Taxonomy" id="4787"/>
    <lineage>
        <taxon>Eukaryota</taxon>
        <taxon>Sar</taxon>
        <taxon>Stramenopiles</taxon>
        <taxon>Oomycota</taxon>
        <taxon>Peronosporomycetes</taxon>
        <taxon>Peronosporales</taxon>
        <taxon>Peronosporaceae</taxon>
        <taxon>Phytophthora</taxon>
    </lineage>
</organism>
<feature type="compositionally biased region" description="Polar residues" evidence="1">
    <location>
        <begin position="207"/>
        <end position="222"/>
    </location>
</feature>
<sequence length="387" mass="42281">MPLTRFFHASAVVVVAFLAAASAIDFGGENDATQTAGTVAPGGEPQGSTASSGAGGFGGFGDDNQWMQTASSNNMMISSGSGYQGWSTDAPSAWKPTSGSETRQVTSLAEWVIKAGHRRADTVIRRTDLWEWMEVLNAVVWMRTSSLVAWSAVGRTRLRLNLHRFRTHDDGPDDVYNVGEEGDSLQTQISVTDSSSSTPTSATIETGQQEQRPTAQTSSNTSSREHATFGTIRSKTGGCIVGDPDTFISPKDLQWVWDNRIKDEVMVYNNWILDHLVANKGTINYCIRWDSSSTKLTKEIAKKLQPVLTRQHAAWNRWLIGYNCWPYDEIKVNIVVFAAKEASELGWSDNSMGKLYIGDLAKDGSPQCPDKCYRSLDGSPGGWSTSS</sequence>
<keyword evidence="2" id="KW-0732">Signal</keyword>
<feature type="compositionally biased region" description="Low complexity" evidence="1">
    <location>
        <begin position="187"/>
        <end position="206"/>
    </location>
</feature>
<dbReference type="PANTHER" id="PTHR35606">
    <property type="entry name" value="CELLULOSE-BINDING FAMILY II PROTEIN"/>
    <property type="match status" value="1"/>
</dbReference>
<dbReference type="Proteomes" id="UP000704712">
    <property type="component" value="Unassembled WGS sequence"/>
</dbReference>
<dbReference type="PANTHER" id="PTHR35606:SF4">
    <property type="entry name" value="CELLULOSE-BINDING FAMILY II PROTEIN"/>
    <property type="match status" value="1"/>
</dbReference>
<evidence type="ECO:0000313" key="4">
    <source>
        <dbReference type="Proteomes" id="UP000704712"/>
    </source>
</evidence>
<evidence type="ECO:0000256" key="2">
    <source>
        <dbReference type="SAM" id="SignalP"/>
    </source>
</evidence>
<feature type="non-terminal residue" evidence="3">
    <location>
        <position position="1"/>
    </location>
</feature>
<dbReference type="AlphaFoldDB" id="A0A8S9TNC1"/>
<protein>
    <recommendedName>
        <fullName evidence="5">Secreted RxLR effector peptide protein</fullName>
    </recommendedName>
</protein>
<accession>A0A8S9TNC1</accession>
<feature type="signal peptide" evidence="2">
    <location>
        <begin position="1"/>
        <end position="23"/>
    </location>
</feature>
<name>A0A8S9TNC1_PHYIN</name>
<feature type="region of interest" description="Disordered" evidence="1">
    <location>
        <begin position="35"/>
        <end position="55"/>
    </location>
</feature>
<reference evidence="3" key="1">
    <citation type="submission" date="2020-03" db="EMBL/GenBank/DDBJ databases">
        <title>Hybrid Assembly of Korean Phytophthora infestans isolates.</title>
        <authorList>
            <person name="Prokchorchik M."/>
            <person name="Lee Y."/>
            <person name="Seo J."/>
            <person name="Cho J.-H."/>
            <person name="Park Y.-E."/>
            <person name="Jang D.-C."/>
            <person name="Im J.-S."/>
            <person name="Choi J.-G."/>
            <person name="Park H.-J."/>
            <person name="Lee G.-B."/>
            <person name="Lee Y.-G."/>
            <person name="Hong S.-Y."/>
            <person name="Cho K."/>
            <person name="Sohn K.H."/>
        </authorList>
    </citation>
    <scope>NUCLEOTIDE SEQUENCE</scope>
    <source>
        <strain evidence="3">KR_2_A2</strain>
    </source>
</reference>
<proteinExistence type="predicted"/>
<gene>
    <name evidence="3" type="ORF">GN958_ATG21612</name>
</gene>
<feature type="region of interest" description="Disordered" evidence="1">
    <location>
        <begin position="187"/>
        <end position="228"/>
    </location>
</feature>